<dbReference type="Proteomes" id="UP000887565">
    <property type="component" value="Unplaced"/>
</dbReference>
<feature type="region of interest" description="Disordered" evidence="1">
    <location>
        <begin position="33"/>
        <end position="55"/>
    </location>
</feature>
<accession>A0A915HXJ6</accession>
<sequence>MCFLFPKLKKLLILAKQKYVKLQRRRPSFHLSIQKPQSSSLTNFEENSSTNYRSQDEKFLTAQNRNFGGAGDFEEEMMDFEPSYLVENLSSICPECVQKANNIIRP</sequence>
<proteinExistence type="predicted"/>
<evidence type="ECO:0000256" key="1">
    <source>
        <dbReference type="SAM" id="MobiDB-lite"/>
    </source>
</evidence>
<feature type="compositionally biased region" description="Polar residues" evidence="1">
    <location>
        <begin position="34"/>
        <end position="53"/>
    </location>
</feature>
<organism evidence="2 3">
    <name type="scientific">Romanomermis culicivorax</name>
    <name type="common">Nematode worm</name>
    <dbReference type="NCBI Taxonomy" id="13658"/>
    <lineage>
        <taxon>Eukaryota</taxon>
        <taxon>Metazoa</taxon>
        <taxon>Ecdysozoa</taxon>
        <taxon>Nematoda</taxon>
        <taxon>Enoplea</taxon>
        <taxon>Dorylaimia</taxon>
        <taxon>Mermithida</taxon>
        <taxon>Mermithoidea</taxon>
        <taxon>Mermithidae</taxon>
        <taxon>Romanomermis</taxon>
    </lineage>
</organism>
<dbReference type="WBParaSite" id="nRc.2.0.1.t06292-RA">
    <property type="protein sequence ID" value="nRc.2.0.1.t06292-RA"/>
    <property type="gene ID" value="nRc.2.0.1.g06292"/>
</dbReference>
<evidence type="ECO:0000313" key="2">
    <source>
        <dbReference type="Proteomes" id="UP000887565"/>
    </source>
</evidence>
<evidence type="ECO:0000313" key="3">
    <source>
        <dbReference type="WBParaSite" id="nRc.2.0.1.t06292-RA"/>
    </source>
</evidence>
<reference evidence="3" key="1">
    <citation type="submission" date="2022-11" db="UniProtKB">
        <authorList>
            <consortium name="WormBaseParasite"/>
        </authorList>
    </citation>
    <scope>IDENTIFICATION</scope>
</reference>
<name>A0A915HXJ6_ROMCU</name>
<protein>
    <submittedName>
        <fullName evidence="3">Uncharacterized protein</fullName>
    </submittedName>
</protein>
<keyword evidence="2" id="KW-1185">Reference proteome</keyword>
<dbReference type="AlphaFoldDB" id="A0A915HXJ6"/>